<dbReference type="Pfam" id="PF01284">
    <property type="entry name" value="MARVEL"/>
    <property type="match status" value="1"/>
</dbReference>
<evidence type="ECO:0000256" key="3">
    <source>
        <dbReference type="ARBA" id="ARBA00022989"/>
    </source>
</evidence>
<keyword evidence="4 5" id="KW-0472">Membrane</keyword>
<feature type="transmembrane region" description="Helical" evidence="5">
    <location>
        <begin position="48"/>
        <end position="72"/>
    </location>
</feature>
<keyword evidence="2 5" id="KW-0812">Transmembrane</keyword>
<proteinExistence type="predicted"/>
<organism evidence="7 8">
    <name type="scientific">Cyanidium caldarium</name>
    <name type="common">Red alga</name>
    <dbReference type="NCBI Taxonomy" id="2771"/>
    <lineage>
        <taxon>Eukaryota</taxon>
        <taxon>Rhodophyta</taxon>
        <taxon>Bangiophyceae</taxon>
        <taxon>Cyanidiales</taxon>
        <taxon>Cyanidiaceae</taxon>
        <taxon>Cyanidium</taxon>
    </lineage>
</organism>
<keyword evidence="8" id="KW-1185">Reference proteome</keyword>
<feature type="transmembrane region" description="Helical" evidence="5">
    <location>
        <begin position="132"/>
        <end position="154"/>
    </location>
</feature>
<dbReference type="GO" id="GO:0016020">
    <property type="term" value="C:membrane"/>
    <property type="evidence" value="ECO:0007669"/>
    <property type="project" value="UniProtKB-SubCell"/>
</dbReference>
<dbReference type="PROSITE" id="PS51257">
    <property type="entry name" value="PROKAR_LIPOPROTEIN"/>
    <property type="match status" value="1"/>
</dbReference>
<protein>
    <recommendedName>
        <fullName evidence="6">MARVEL domain-containing protein</fullName>
    </recommendedName>
</protein>
<comment type="caution">
    <text evidence="7">The sequence shown here is derived from an EMBL/GenBank/DDBJ whole genome shotgun (WGS) entry which is preliminary data.</text>
</comment>
<evidence type="ECO:0000256" key="2">
    <source>
        <dbReference type="ARBA" id="ARBA00022692"/>
    </source>
</evidence>
<reference evidence="7 8" key="1">
    <citation type="submission" date="2022-07" db="EMBL/GenBank/DDBJ databases">
        <title>Genome-wide signatures of adaptation to extreme environments.</title>
        <authorList>
            <person name="Cho C.H."/>
            <person name="Yoon H.S."/>
        </authorList>
    </citation>
    <scope>NUCLEOTIDE SEQUENCE [LARGE SCALE GENOMIC DNA]</scope>
    <source>
        <strain evidence="7 8">DBV 063 E5</strain>
    </source>
</reference>
<feature type="transmembrane region" description="Helical" evidence="5">
    <location>
        <begin position="92"/>
        <end position="111"/>
    </location>
</feature>
<sequence length="158" mass="17335">MAAKGGWWVALRWLFYLVLMTLSIVVFACIVNHLFYTGGCHGYDERPGCNYAVAVGVISFVFAFLWLVWTSVECAERAPEAVGPIRIRGVEVVINGLVMLLWFVSGIVLSAQQNGISDCTVVTGISCGCARAALGISWINWVLELGYTIVLVVMELRN</sequence>
<gene>
    <name evidence="7" type="ORF">CDCA_CDCA01G0326</name>
</gene>
<name>A0AAV9IQE5_CYACA</name>
<evidence type="ECO:0000256" key="4">
    <source>
        <dbReference type="ARBA" id="ARBA00023136"/>
    </source>
</evidence>
<evidence type="ECO:0000313" key="8">
    <source>
        <dbReference type="Proteomes" id="UP001301350"/>
    </source>
</evidence>
<comment type="subcellular location">
    <subcellularLocation>
        <location evidence="1">Membrane</location>
        <topology evidence="1">Multi-pass membrane protein</topology>
    </subcellularLocation>
</comment>
<evidence type="ECO:0000256" key="5">
    <source>
        <dbReference type="SAM" id="Phobius"/>
    </source>
</evidence>
<dbReference type="InterPro" id="IPR008253">
    <property type="entry name" value="Marvel"/>
</dbReference>
<accession>A0AAV9IQE5</accession>
<evidence type="ECO:0000256" key="1">
    <source>
        <dbReference type="ARBA" id="ARBA00004141"/>
    </source>
</evidence>
<keyword evidence="3 5" id="KW-1133">Transmembrane helix</keyword>
<feature type="transmembrane region" description="Helical" evidence="5">
    <location>
        <begin position="13"/>
        <end position="36"/>
    </location>
</feature>
<evidence type="ECO:0000259" key="6">
    <source>
        <dbReference type="PROSITE" id="PS51225"/>
    </source>
</evidence>
<evidence type="ECO:0000313" key="7">
    <source>
        <dbReference type="EMBL" id="KAK4534301.1"/>
    </source>
</evidence>
<dbReference type="AlphaFoldDB" id="A0AAV9IQE5"/>
<dbReference type="PROSITE" id="PS51225">
    <property type="entry name" value="MARVEL"/>
    <property type="match status" value="1"/>
</dbReference>
<dbReference type="Proteomes" id="UP001301350">
    <property type="component" value="Unassembled WGS sequence"/>
</dbReference>
<dbReference type="EMBL" id="JANCYW010000001">
    <property type="protein sequence ID" value="KAK4534301.1"/>
    <property type="molecule type" value="Genomic_DNA"/>
</dbReference>
<feature type="domain" description="MARVEL" evidence="6">
    <location>
        <begin position="7"/>
        <end position="156"/>
    </location>
</feature>